<evidence type="ECO:0000256" key="6">
    <source>
        <dbReference type="ARBA" id="ARBA00022842"/>
    </source>
</evidence>
<evidence type="ECO:0000256" key="2">
    <source>
        <dbReference type="ARBA" id="ARBA00001946"/>
    </source>
</evidence>
<evidence type="ECO:0000313" key="9">
    <source>
        <dbReference type="Proteomes" id="UP000305417"/>
    </source>
</evidence>
<dbReference type="Gene3D" id="3.60.10.10">
    <property type="entry name" value="Endonuclease/exonuclease/phosphatase"/>
    <property type="match status" value="1"/>
</dbReference>
<dbReference type="InterPro" id="IPR020848">
    <property type="entry name" value="AP_endonuclease_F1_CS"/>
</dbReference>
<proteinExistence type="inferred from homology"/>
<evidence type="ECO:0000256" key="4">
    <source>
        <dbReference type="ARBA" id="ARBA00022723"/>
    </source>
</evidence>
<dbReference type="SUPFAM" id="SSF56219">
    <property type="entry name" value="DNase I-like"/>
    <property type="match status" value="1"/>
</dbReference>
<keyword evidence="6" id="KW-0460">Magnesium</keyword>
<evidence type="ECO:0000256" key="1">
    <source>
        <dbReference type="ARBA" id="ARBA00001936"/>
    </source>
</evidence>
<dbReference type="PROSITE" id="PS00728">
    <property type="entry name" value="AP_NUCLEASE_F1_3"/>
    <property type="match status" value="1"/>
</dbReference>
<comment type="cofactor">
    <cofactor evidence="2">
        <name>Mg(2+)</name>
        <dbReference type="ChEBI" id="CHEBI:18420"/>
    </cofactor>
</comment>
<evidence type="ECO:0000256" key="3">
    <source>
        <dbReference type="ARBA" id="ARBA00007092"/>
    </source>
</evidence>
<evidence type="ECO:0000313" key="8">
    <source>
        <dbReference type="EMBL" id="TLS96825.1"/>
    </source>
</evidence>
<dbReference type="PANTHER" id="PTHR22748">
    <property type="entry name" value="AP ENDONUCLEASE"/>
    <property type="match status" value="1"/>
</dbReference>
<dbReference type="NCBIfam" id="TIGR00633">
    <property type="entry name" value="xth"/>
    <property type="match status" value="1"/>
</dbReference>
<reference evidence="8 9" key="1">
    <citation type="submission" date="2019-05" db="EMBL/GenBank/DDBJ databases">
        <title>Arcobacter cibarius and Arcobacter thereius providing challenges in identification an antibiotic susceptibility and Quinolone resistance.</title>
        <authorList>
            <person name="Busch A."/>
            <person name="Hanel I."/>
            <person name="Hotzel H."/>
            <person name="Tomaso H."/>
        </authorList>
    </citation>
    <scope>NUCLEOTIDE SEQUENCE [LARGE SCALE GENOMIC DNA]</scope>
    <source>
        <strain evidence="8 9">16CS0831-2</strain>
    </source>
</reference>
<dbReference type="Pfam" id="PF03372">
    <property type="entry name" value="Exo_endo_phos"/>
    <property type="match status" value="1"/>
</dbReference>
<sequence length="252" mass="29620">MKIFSWNVNGIRAIAKKNVFDWIGEHNPDLLLFQEIKASIKQIPDFFDENYKEIIVNSGKKDNQSGVASFTNLKLDSHYFCNEIDRKEGRIIEMKYNDIFIFNVYVPNGKASKERLNYKLEFYDKFLKYCETLLNNGNSVIICGDLNTAHKDIDLKKTKIHSKDGFSEKERKYLNKFFEIGFVDSYRYICGDNKEAYTWWSYRSKGKEKNEGWRIDYILVSDDLKEKIINVYILNEVSGSDHCPIGLELYLV</sequence>
<dbReference type="NCBIfam" id="TIGR00195">
    <property type="entry name" value="exoDNase_III"/>
    <property type="match status" value="1"/>
</dbReference>
<dbReference type="PROSITE" id="PS51435">
    <property type="entry name" value="AP_NUCLEASE_F1_4"/>
    <property type="match status" value="1"/>
</dbReference>
<dbReference type="GO" id="GO:0008311">
    <property type="term" value="F:double-stranded DNA 3'-5' DNA exonuclease activity"/>
    <property type="evidence" value="ECO:0007669"/>
    <property type="project" value="UniProtKB-EC"/>
</dbReference>
<feature type="domain" description="Endonuclease/exonuclease/phosphatase" evidence="7">
    <location>
        <begin position="5"/>
        <end position="242"/>
    </location>
</feature>
<dbReference type="Proteomes" id="UP000305417">
    <property type="component" value="Unassembled WGS sequence"/>
</dbReference>
<comment type="cofactor">
    <cofactor evidence="1">
        <name>Mn(2+)</name>
        <dbReference type="ChEBI" id="CHEBI:29035"/>
    </cofactor>
</comment>
<keyword evidence="9" id="KW-1185">Reference proteome</keyword>
<comment type="caution">
    <text evidence="8">The sequence shown here is derived from an EMBL/GenBank/DDBJ whole genome shotgun (WGS) entry which is preliminary data.</text>
</comment>
<dbReference type="InterPro" id="IPR005135">
    <property type="entry name" value="Endo/exonuclease/phosphatase"/>
</dbReference>
<gene>
    <name evidence="8" type="primary">xth</name>
    <name evidence="8" type="ORF">FE247_09365</name>
</gene>
<evidence type="ECO:0000256" key="5">
    <source>
        <dbReference type="ARBA" id="ARBA00022801"/>
    </source>
</evidence>
<name>A0ABY2V4Z4_9BACT</name>
<dbReference type="InterPro" id="IPR036691">
    <property type="entry name" value="Endo/exonu/phosph_ase_sf"/>
</dbReference>
<dbReference type="EMBL" id="VBUC01000027">
    <property type="protein sequence ID" value="TLS96825.1"/>
    <property type="molecule type" value="Genomic_DNA"/>
</dbReference>
<dbReference type="PANTHER" id="PTHR22748:SF6">
    <property type="entry name" value="DNA-(APURINIC OR APYRIMIDINIC SITE) ENDONUCLEASE"/>
    <property type="match status" value="1"/>
</dbReference>
<dbReference type="InterPro" id="IPR004808">
    <property type="entry name" value="AP_endonuc_1"/>
</dbReference>
<dbReference type="EC" id="3.1.11.2" evidence="8"/>
<accession>A0ABY2V4Z4</accession>
<keyword evidence="4" id="KW-0479">Metal-binding</keyword>
<keyword evidence="5 8" id="KW-0378">Hydrolase</keyword>
<protein>
    <submittedName>
        <fullName evidence="8">Exodeoxyribonuclease III</fullName>
        <ecNumber evidence="8">3.1.11.2</ecNumber>
    </submittedName>
</protein>
<organism evidence="8 9">
    <name type="scientific">Aliarcobacter cibarius</name>
    <dbReference type="NCBI Taxonomy" id="255507"/>
    <lineage>
        <taxon>Bacteria</taxon>
        <taxon>Pseudomonadati</taxon>
        <taxon>Campylobacterota</taxon>
        <taxon>Epsilonproteobacteria</taxon>
        <taxon>Campylobacterales</taxon>
        <taxon>Arcobacteraceae</taxon>
        <taxon>Aliarcobacter</taxon>
    </lineage>
</organism>
<evidence type="ECO:0000259" key="7">
    <source>
        <dbReference type="Pfam" id="PF03372"/>
    </source>
</evidence>
<dbReference type="RefSeq" id="WP_138109059.1">
    <property type="nucleotide sequence ID" value="NZ_VBUC01000027.1"/>
</dbReference>
<comment type="similarity">
    <text evidence="3">Belongs to the DNA repair enzymes AP/ExoA family.</text>
</comment>